<reference evidence="1" key="1">
    <citation type="submission" date="2022-02" db="EMBL/GenBank/DDBJ databases">
        <authorList>
            <person name="Henning P.M."/>
            <person name="McCubbin A.G."/>
            <person name="Shore J.S."/>
        </authorList>
    </citation>
    <scope>NUCLEOTIDE SEQUENCE</scope>
    <source>
        <strain evidence="1">F60SS</strain>
        <tissue evidence="1">Leaves</tissue>
    </source>
</reference>
<proteinExistence type="predicted"/>
<organism evidence="1 2">
    <name type="scientific">Turnera subulata</name>
    <dbReference type="NCBI Taxonomy" id="218843"/>
    <lineage>
        <taxon>Eukaryota</taxon>
        <taxon>Viridiplantae</taxon>
        <taxon>Streptophyta</taxon>
        <taxon>Embryophyta</taxon>
        <taxon>Tracheophyta</taxon>
        <taxon>Spermatophyta</taxon>
        <taxon>Magnoliopsida</taxon>
        <taxon>eudicotyledons</taxon>
        <taxon>Gunneridae</taxon>
        <taxon>Pentapetalae</taxon>
        <taxon>rosids</taxon>
        <taxon>fabids</taxon>
        <taxon>Malpighiales</taxon>
        <taxon>Passifloraceae</taxon>
        <taxon>Turnera</taxon>
    </lineage>
</organism>
<gene>
    <name evidence="1" type="ORF">Tsubulata_014623</name>
</gene>
<accession>A0A9Q0JQX5</accession>
<comment type="caution">
    <text evidence="1">The sequence shown here is derived from an EMBL/GenBank/DDBJ whole genome shotgun (WGS) entry which is preliminary data.</text>
</comment>
<protein>
    <submittedName>
        <fullName evidence="1">Uncharacterized protein</fullName>
    </submittedName>
</protein>
<name>A0A9Q0JQX5_9ROSI</name>
<evidence type="ECO:0000313" key="2">
    <source>
        <dbReference type="Proteomes" id="UP001141552"/>
    </source>
</evidence>
<keyword evidence="2" id="KW-1185">Reference proteome</keyword>
<dbReference type="AlphaFoldDB" id="A0A9Q0JQX5"/>
<dbReference type="Proteomes" id="UP001141552">
    <property type="component" value="Unassembled WGS sequence"/>
</dbReference>
<feature type="non-terminal residue" evidence="1">
    <location>
        <position position="1"/>
    </location>
</feature>
<reference evidence="1" key="2">
    <citation type="journal article" date="2023" name="Plants (Basel)">
        <title>Annotation of the Turnera subulata (Passifloraceae) Draft Genome Reveals the S-Locus Evolved after the Divergence of Turneroideae from Passifloroideae in a Stepwise Manner.</title>
        <authorList>
            <person name="Henning P.M."/>
            <person name="Roalson E.H."/>
            <person name="Mir W."/>
            <person name="McCubbin A.G."/>
            <person name="Shore J.S."/>
        </authorList>
    </citation>
    <scope>NUCLEOTIDE SEQUENCE</scope>
    <source>
        <strain evidence="1">F60SS</strain>
    </source>
</reference>
<evidence type="ECO:0000313" key="1">
    <source>
        <dbReference type="EMBL" id="KAJ4849857.1"/>
    </source>
</evidence>
<dbReference type="EMBL" id="JAKUCV010000468">
    <property type="protein sequence ID" value="KAJ4849857.1"/>
    <property type="molecule type" value="Genomic_DNA"/>
</dbReference>
<sequence length="84" mass="9528">KTRFNSVSIYSHLTNSKSLIPEFLYLSTPLLSSLIVDQSPPNNPIGNPLNLFSSPLLVVISGTLRHCRRFLPQPTYYMMHSLPR</sequence>